<protein>
    <submittedName>
        <fullName evidence="2">Spermidine/putrescine-binding periplasmic protein</fullName>
    </submittedName>
</protein>
<dbReference type="InterPro" id="IPR006059">
    <property type="entry name" value="SBP"/>
</dbReference>
<name>A0A7V8FNM8_9BURK</name>
<reference evidence="3" key="1">
    <citation type="journal article" date="2020" name="MBio">
        <title>Horizontal gene transfer to a defensive symbiont with a reduced genome amongst a multipartite beetle microbiome.</title>
        <authorList>
            <person name="Waterworth S.C."/>
            <person name="Florez L.V."/>
            <person name="Rees E.R."/>
            <person name="Hertweck C."/>
            <person name="Kaltenpoth M."/>
            <person name="Kwan J.C."/>
        </authorList>
    </citation>
    <scope>NUCLEOTIDE SEQUENCE [LARGE SCALE GENOMIC DNA]</scope>
</reference>
<dbReference type="PANTHER" id="PTHR30006">
    <property type="entry name" value="THIAMINE-BINDING PERIPLASMIC PROTEIN-RELATED"/>
    <property type="match status" value="1"/>
</dbReference>
<dbReference type="Gene3D" id="3.40.190.10">
    <property type="entry name" value="Periplasmic binding protein-like II"/>
    <property type="match status" value="2"/>
</dbReference>
<dbReference type="PANTHER" id="PTHR30006:SF2">
    <property type="entry name" value="ABC TRANSPORTER SUBSTRATE-BINDING PROTEIN"/>
    <property type="match status" value="1"/>
</dbReference>
<sequence>MAHGFDRRTAIKGLALGGSALLGWPALAQQGRLVVGTWGGDYAQLLSKNIETPLLKPLGLEVVQDQAADAPRRSKLLAERRLPRGGTDVQALSGDNMFEMNENGALLALDYARLPNAAGLIPSLKYAYGVGQIYSGKVIVFNPQNVTTRPASFKDAFDPKFGSKLGFIDIQHRYILTAASLAATGGTSMTAFEPAKALLLAAKKGGARIYPTNEAFAQALKSGEIDIGIMWKARAVQWQKAGIACDAVAASEGIPMYISGFAIPKNAPNKDGAYAYLNAALDPAAQLAFATDMGYNPSVSSVVLPPDLRTRVGFTPEEEKRLLGLDFEALAKNDAALKDWWDKVFKA</sequence>
<evidence type="ECO:0000313" key="3">
    <source>
        <dbReference type="Proteomes" id="UP000461670"/>
    </source>
</evidence>
<dbReference type="EMBL" id="WNDQ01000026">
    <property type="protein sequence ID" value="KAF1021081.1"/>
    <property type="molecule type" value="Genomic_DNA"/>
</dbReference>
<comment type="caution">
    <text evidence="2">The sequence shown here is derived from an EMBL/GenBank/DDBJ whole genome shotgun (WGS) entry which is preliminary data.</text>
</comment>
<dbReference type="GO" id="GO:0030976">
    <property type="term" value="F:thiamine pyrophosphate binding"/>
    <property type="evidence" value="ECO:0007669"/>
    <property type="project" value="TreeGrafter"/>
</dbReference>
<dbReference type="Pfam" id="PF13416">
    <property type="entry name" value="SBP_bac_8"/>
    <property type="match status" value="1"/>
</dbReference>
<proteinExistence type="predicted"/>
<dbReference type="GO" id="GO:0030975">
    <property type="term" value="F:thiamine binding"/>
    <property type="evidence" value="ECO:0007669"/>
    <property type="project" value="TreeGrafter"/>
</dbReference>
<evidence type="ECO:0000313" key="2">
    <source>
        <dbReference type="EMBL" id="KAF1021081.1"/>
    </source>
</evidence>
<dbReference type="AlphaFoldDB" id="A0A7V8FNM8"/>
<dbReference type="GO" id="GO:0030288">
    <property type="term" value="C:outer membrane-bounded periplasmic space"/>
    <property type="evidence" value="ECO:0007669"/>
    <property type="project" value="TreeGrafter"/>
</dbReference>
<dbReference type="SUPFAM" id="SSF53850">
    <property type="entry name" value="Periplasmic binding protein-like II"/>
    <property type="match status" value="1"/>
</dbReference>
<dbReference type="Proteomes" id="UP000461670">
    <property type="component" value="Unassembled WGS sequence"/>
</dbReference>
<dbReference type="InterPro" id="IPR006311">
    <property type="entry name" value="TAT_signal"/>
</dbReference>
<keyword evidence="1" id="KW-0732">Signal</keyword>
<gene>
    <name evidence="2" type="primary">potD_3</name>
    <name evidence="2" type="ORF">GAK30_02105</name>
</gene>
<organism evidence="2 3">
    <name type="scientific">Paracidovorax wautersii</name>
    <dbReference type="NCBI Taxonomy" id="1177982"/>
    <lineage>
        <taxon>Bacteria</taxon>
        <taxon>Pseudomonadati</taxon>
        <taxon>Pseudomonadota</taxon>
        <taxon>Betaproteobacteria</taxon>
        <taxon>Burkholderiales</taxon>
        <taxon>Comamonadaceae</taxon>
        <taxon>Paracidovorax</taxon>
    </lineage>
</organism>
<dbReference type="PROSITE" id="PS51318">
    <property type="entry name" value="TAT"/>
    <property type="match status" value="1"/>
</dbReference>
<accession>A0A7V8FNM8</accession>
<dbReference type="GO" id="GO:0015888">
    <property type="term" value="P:thiamine transport"/>
    <property type="evidence" value="ECO:0007669"/>
    <property type="project" value="TreeGrafter"/>
</dbReference>
<evidence type="ECO:0000256" key="1">
    <source>
        <dbReference type="ARBA" id="ARBA00022729"/>
    </source>
</evidence>